<gene>
    <name evidence="2" type="ORF">CBYS24578_00002237</name>
</gene>
<dbReference type="AlphaFoldDB" id="A0A9N9UTU8"/>
<protein>
    <submittedName>
        <fullName evidence="2">Uncharacterized protein</fullName>
    </submittedName>
</protein>
<name>A0A9N9UTU8_9HYPO</name>
<dbReference type="EMBL" id="CABFNO020001553">
    <property type="protein sequence ID" value="CAG9999031.1"/>
    <property type="molecule type" value="Genomic_DNA"/>
</dbReference>
<accession>A0A9N9UTU8</accession>
<evidence type="ECO:0000256" key="1">
    <source>
        <dbReference type="SAM" id="MobiDB-lite"/>
    </source>
</evidence>
<proteinExistence type="predicted"/>
<feature type="region of interest" description="Disordered" evidence="1">
    <location>
        <begin position="1"/>
        <end position="86"/>
    </location>
</feature>
<evidence type="ECO:0000313" key="3">
    <source>
        <dbReference type="Proteomes" id="UP000754883"/>
    </source>
</evidence>
<evidence type="ECO:0000313" key="2">
    <source>
        <dbReference type="EMBL" id="CAG9999031.1"/>
    </source>
</evidence>
<keyword evidence="3" id="KW-1185">Reference proteome</keyword>
<comment type="caution">
    <text evidence="2">The sequence shown here is derived from an EMBL/GenBank/DDBJ whole genome shotgun (WGS) entry which is preliminary data.</text>
</comment>
<organism evidence="2 3">
    <name type="scientific">Clonostachys byssicola</name>
    <dbReference type="NCBI Taxonomy" id="160290"/>
    <lineage>
        <taxon>Eukaryota</taxon>
        <taxon>Fungi</taxon>
        <taxon>Dikarya</taxon>
        <taxon>Ascomycota</taxon>
        <taxon>Pezizomycotina</taxon>
        <taxon>Sordariomycetes</taxon>
        <taxon>Hypocreomycetidae</taxon>
        <taxon>Hypocreales</taxon>
        <taxon>Bionectriaceae</taxon>
        <taxon>Clonostachys</taxon>
    </lineage>
</organism>
<reference evidence="2 3" key="2">
    <citation type="submission" date="2021-10" db="EMBL/GenBank/DDBJ databases">
        <authorList>
            <person name="Piombo E."/>
        </authorList>
    </citation>
    <scope>NUCLEOTIDE SEQUENCE [LARGE SCALE GENOMIC DNA]</scope>
</reference>
<feature type="compositionally biased region" description="Basic and acidic residues" evidence="1">
    <location>
        <begin position="14"/>
        <end position="23"/>
    </location>
</feature>
<dbReference type="Proteomes" id="UP000754883">
    <property type="component" value="Unassembled WGS sequence"/>
</dbReference>
<sequence length="101" mass="10598">MVPTGHSLIVSEPEGEKARDDHSWLSSSALQPVAQASLASPWEGSTLGGSSQLDGETQPNRDRSPPISLDLASSPAASHSFQRADLNPACNPPALGIFYET</sequence>
<reference evidence="3" key="1">
    <citation type="submission" date="2019-06" db="EMBL/GenBank/DDBJ databases">
        <authorList>
            <person name="Broberg M."/>
        </authorList>
    </citation>
    <scope>NUCLEOTIDE SEQUENCE [LARGE SCALE GENOMIC DNA]</scope>
</reference>
<feature type="compositionally biased region" description="Polar residues" evidence="1">
    <location>
        <begin position="48"/>
        <end position="58"/>
    </location>
</feature>